<reference evidence="2 3" key="2">
    <citation type="journal article" date="2013" name="Genome Announc.">
        <title>Genome Sequence of Growth-Improving Paenibacillus mucilaginosus Strain KNP414.</title>
        <authorList>
            <person name="Lu J.J."/>
            <person name="Wang J.F."/>
            <person name="Hu X.F."/>
        </authorList>
    </citation>
    <scope>NUCLEOTIDE SEQUENCE [LARGE SCALE GENOMIC DNA]</scope>
    <source>
        <strain evidence="2 3">KNP414</strain>
    </source>
</reference>
<dbReference type="HOGENOM" id="CLU_2992417_0_0_9"/>
<dbReference type="RefSeq" id="WP_013917673.1">
    <property type="nucleotide sequence ID" value="NC_015690.1"/>
</dbReference>
<protein>
    <submittedName>
        <fullName evidence="2">Uncharacterized protein</fullName>
    </submittedName>
</protein>
<accession>F8FBF0</accession>
<dbReference type="PATRIC" id="fig|1036673.3.peg.3660"/>
<dbReference type="EMBL" id="CP002869">
    <property type="protein sequence ID" value="AEI42517.1"/>
    <property type="molecule type" value="Genomic_DNA"/>
</dbReference>
<sequence length="57" mass="6883">MKSNLYDELKTNGRDEGERLRLLMMEIRSLLEAKKKRSPLEKRRSLRPKTVPKAWER</sequence>
<feature type="region of interest" description="Disordered" evidence="1">
    <location>
        <begin position="36"/>
        <end position="57"/>
    </location>
</feature>
<evidence type="ECO:0000313" key="2">
    <source>
        <dbReference type="EMBL" id="AEI42517.1"/>
    </source>
</evidence>
<name>F8FBF0_PAEMK</name>
<evidence type="ECO:0000313" key="3">
    <source>
        <dbReference type="Proteomes" id="UP000006620"/>
    </source>
</evidence>
<proteinExistence type="predicted"/>
<gene>
    <name evidence="2" type="ordered locus">KNP414_03980</name>
</gene>
<evidence type="ECO:0000256" key="1">
    <source>
        <dbReference type="SAM" id="MobiDB-lite"/>
    </source>
</evidence>
<reference evidence="3" key="1">
    <citation type="submission" date="2011-06" db="EMBL/GenBank/DDBJ databases">
        <title>Complete genome sequence of Paenibacillus mucilaginosus KNP414.</title>
        <authorList>
            <person name="Wang J."/>
            <person name="Hu S."/>
            <person name="Hu X."/>
            <person name="Zhang B."/>
            <person name="Dong D."/>
            <person name="Zhang S."/>
            <person name="Zhao K."/>
            <person name="Wu D."/>
        </authorList>
    </citation>
    <scope>NUCLEOTIDE SEQUENCE [LARGE SCALE GENOMIC DNA]</scope>
    <source>
        <strain evidence="3">KNP414</strain>
    </source>
</reference>
<dbReference type="KEGG" id="pms:KNP414_03980"/>
<organism evidence="2 3">
    <name type="scientific">Paenibacillus mucilaginosus (strain KNP414)</name>
    <dbReference type="NCBI Taxonomy" id="1036673"/>
    <lineage>
        <taxon>Bacteria</taxon>
        <taxon>Bacillati</taxon>
        <taxon>Bacillota</taxon>
        <taxon>Bacilli</taxon>
        <taxon>Bacillales</taxon>
        <taxon>Paenibacillaceae</taxon>
        <taxon>Paenibacillus</taxon>
    </lineage>
</organism>
<dbReference type="AlphaFoldDB" id="F8FBF0"/>
<dbReference type="Proteomes" id="UP000006620">
    <property type="component" value="Chromosome"/>
</dbReference>